<dbReference type="Proteomes" id="UP000275048">
    <property type="component" value="Unassembled WGS sequence"/>
</dbReference>
<dbReference type="InterPro" id="IPR014748">
    <property type="entry name" value="Enoyl-CoA_hydra_C"/>
</dbReference>
<evidence type="ECO:0000256" key="5">
    <source>
        <dbReference type="ARBA" id="ARBA00023717"/>
    </source>
</evidence>
<dbReference type="GO" id="GO:0004300">
    <property type="term" value="F:enoyl-CoA hydratase activity"/>
    <property type="evidence" value="ECO:0007669"/>
    <property type="project" value="UniProtKB-EC"/>
</dbReference>
<dbReference type="InterPro" id="IPR001753">
    <property type="entry name" value="Enoyl-CoA_hydra/iso"/>
</dbReference>
<sequence length="273" mass="28165">MSDEQRSTTPDAAAPPVRVEREGVVAIVTIDRPKALNALAPEVLGALAEAFEELAQAGDAVRGVLVVGAGGRAFVAGADIRALAPLTPEEGAATGRLGHRVAALIESLSAPVIACVDGFALGGGLELALACDFIYATDASWFGQPEVRLGLIPGFGGTVRLPRAVGLALAKELIYTGRRIDAATAEAAGLVARRFPDRESMLAGARATVEEIAANAWTAVGIAKRVLVAASGTPTATAVELEVAGFEDAFRTDDMREGVAAFLEKREPGFRGH</sequence>
<dbReference type="GO" id="GO:0006635">
    <property type="term" value="P:fatty acid beta-oxidation"/>
    <property type="evidence" value="ECO:0007669"/>
    <property type="project" value="TreeGrafter"/>
</dbReference>
<keyword evidence="8" id="KW-1185">Reference proteome</keyword>
<dbReference type="Gene3D" id="3.90.226.10">
    <property type="entry name" value="2-enoyl-CoA Hydratase, Chain A, domain 1"/>
    <property type="match status" value="1"/>
</dbReference>
<dbReference type="Pfam" id="PF00378">
    <property type="entry name" value="ECH_1"/>
    <property type="match status" value="1"/>
</dbReference>
<keyword evidence="3" id="KW-0456">Lyase</keyword>
<comment type="catalytic activity">
    <reaction evidence="4">
        <text>a (3S)-3-hydroxyacyl-CoA = a (2E)-enoyl-CoA + H2O</text>
        <dbReference type="Rhea" id="RHEA:16105"/>
        <dbReference type="ChEBI" id="CHEBI:15377"/>
        <dbReference type="ChEBI" id="CHEBI:57318"/>
        <dbReference type="ChEBI" id="CHEBI:58856"/>
        <dbReference type="EC" id="4.2.1.17"/>
    </reaction>
</comment>
<evidence type="ECO:0000313" key="7">
    <source>
        <dbReference type="EMBL" id="RNB44162.1"/>
    </source>
</evidence>
<dbReference type="OrthoDB" id="8452484at2"/>
<dbReference type="Gene3D" id="1.10.12.10">
    <property type="entry name" value="Lyase 2-enoyl-coa Hydratase, Chain A, domain 2"/>
    <property type="match status" value="1"/>
</dbReference>
<evidence type="ECO:0000256" key="4">
    <source>
        <dbReference type="ARBA" id="ARBA00023709"/>
    </source>
</evidence>
<evidence type="ECO:0000256" key="2">
    <source>
        <dbReference type="ARBA" id="ARBA00012076"/>
    </source>
</evidence>
<evidence type="ECO:0000313" key="8">
    <source>
        <dbReference type="Proteomes" id="UP000275048"/>
    </source>
</evidence>
<name>A0A3M7ZZD5_9MICO</name>
<dbReference type="FunFam" id="3.90.226.10:FF:000009">
    <property type="entry name" value="Carnitinyl-CoA dehydratase"/>
    <property type="match status" value="1"/>
</dbReference>
<dbReference type="PROSITE" id="PS00166">
    <property type="entry name" value="ENOYL_COA_HYDRATASE"/>
    <property type="match status" value="1"/>
</dbReference>
<dbReference type="FunFam" id="1.10.12.10:FF:000001">
    <property type="entry name" value="Probable enoyl-CoA hydratase, mitochondrial"/>
    <property type="match status" value="1"/>
</dbReference>
<evidence type="ECO:0000256" key="1">
    <source>
        <dbReference type="ARBA" id="ARBA00005254"/>
    </source>
</evidence>
<comment type="caution">
    <text evidence="7">The sequence shown here is derived from an EMBL/GenBank/DDBJ whole genome shotgun (WGS) entry which is preliminary data.</text>
</comment>
<protein>
    <recommendedName>
        <fullName evidence="2">enoyl-CoA hydratase</fullName>
        <ecNumber evidence="2">4.2.1.17</ecNumber>
    </recommendedName>
</protein>
<dbReference type="PANTHER" id="PTHR11941:SF54">
    <property type="entry name" value="ENOYL-COA HYDRATASE, MITOCHONDRIAL"/>
    <property type="match status" value="1"/>
</dbReference>
<dbReference type="PANTHER" id="PTHR11941">
    <property type="entry name" value="ENOYL-COA HYDRATASE-RELATED"/>
    <property type="match status" value="1"/>
</dbReference>
<accession>A0A3M7ZZD5</accession>
<dbReference type="CDD" id="cd06558">
    <property type="entry name" value="crotonase-like"/>
    <property type="match status" value="1"/>
</dbReference>
<evidence type="ECO:0000256" key="6">
    <source>
        <dbReference type="RuleBase" id="RU003707"/>
    </source>
</evidence>
<dbReference type="SUPFAM" id="SSF52096">
    <property type="entry name" value="ClpP/crotonase"/>
    <property type="match status" value="1"/>
</dbReference>
<dbReference type="AlphaFoldDB" id="A0A3M7ZZD5"/>
<reference evidence="7 8" key="1">
    <citation type="submission" date="2018-10" db="EMBL/GenBank/DDBJ databases">
        <title>Isolation, diversity and antibacterial activity of antinobacteria from the wheat rhizosphere soil.</title>
        <authorList>
            <person name="Sun T."/>
        </authorList>
    </citation>
    <scope>NUCLEOTIDE SEQUENCE [LARGE SCALE GENOMIC DNA]</scope>
    <source>
        <strain evidence="7 8">SJ-23</strain>
    </source>
</reference>
<gene>
    <name evidence="7" type="ORF">EDM22_17830</name>
</gene>
<comment type="similarity">
    <text evidence="1 6">Belongs to the enoyl-CoA hydratase/isomerase family.</text>
</comment>
<dbReference type="EC" id="4.2.1.17" evidence="2"/>
<evidence type="ECO:0000256" key="3">
    <source>
        <dbReference type="ARBA" id="ARBA00023239"/>
    </source>
</evidence>
<dbReference type="EMBL" id="RHHB01000063">
    <property type="protein sequence ID" value="RNB44162.1"/>
    <property type="molecule type" value="Genomic_DNA"/>
</dbReference>
<organism evidence="7 8">
    <name type="scientific">Agromyces tardus</name>
    <dbReference type="NCBI Taxonomy" id="2583849"/>
    <lineage>
        <taxon>Bacteria</taxon>
        <taxon>Bacillati</taxon>
        <taxon>Actinomycetota</taxon>
        <taxon>Actinomycetes</taxon>
        <taxon>Micrococcales</taxon>
        <taxon>Microbacteriaceae</taxon>
        <taxon>Agromyces</taxon>
    </lineage>
</organism>
<dbReference type="InterPro" id="IPR029045">
    <property type="entry name" value="ClpP/crotonase-like_dom_sf"/>
</dbReference>
<dbReference type="InterPro" id="IPR018376">
    <property type="entry name" value="Enoyl-CoA_hyd/isom_CS"/>
</dbReference>
<dbReference type="RefSeq" id="WP_122938442.1">
    <property type="nucleotide sequence ID" value="NZ_JBHSNT010000057.1"/>
</dbReference>
<comment type="catalytic activity">
    <reaction evidence="5">
        <text>a 4-saturated-(3S)-3-hydroxyacyl-CoA = a (3E)-enoyl-CoA + H2O</text>
        <dbReference type="Rhea" id="RHEA:20724"/>
        <dbReference type="ChEBI" id="CHEBI:15377"/>
        <dbReference type="ChEBI" id="CHEBI:58521"/>
        <dbReference type="ChEBI" id="CHEBI:137480"/>
        <dbReference type="EC" id="4.2.1.17"/>
    </reaction>
</comment>
<proteinExistence type="inferred from homology"/>